<dbReference type="PANTHER" id="PTHR35889:SF3">
    <property type="entry name" value="F-BOX DOMAIN-CONTAINING PROTEIN"/>
    <property type="match status" value="1"/>
</dbReference>
<accession>A0A6C2YJF4</accession>
<dbReference type="Proteomes" id="UP000464378">
    <property type="component" value="Chromosome"/>
</dbReference>
<dbReference type="InParanoid" id="A0A6C2YJF4"/>
<evidence type="ECO:0008006" key="6">
    <source>
        <dbReference type="Google" id="ProtNLM"/>
    </source>
</evidence>
<protein>
    <recommendedName>
        <fullName evidence="6">BIG2 domain-containing protein</fullName>
    </recommendedName>
</protein>
<feature type="chain" id="PRO_5036172706" description="BIG2 domain-containing protein" evidence="1">
    <location>
        <begin position="28"/>
        <end position="745"/>
    </location>
</feature>
<evidence type="ECO:0000259" key="3">
    <source>
        <dbReference type="Pfam" id="PF07587"/>
    </source>
</evidence>
<dbReference type="Gene3D" id="2.60.40.1080">
    <property type="match status" value="1"/>
</dbReference>
<sequence>MRAATHLAIRFAFACGTFLLLTAPTLAADSVPSFRREVMAVLARGGCNQGACHGNLNGKGGLKLSLRGEDPATDFVTLTREGLARRTDPLHPDQSLLILKTMGGVPHEGGVRFAPTTPEVAILRRWIAAGCPDDPVTLPALTSLTVTPREQILTDSIDSVQLSVTARFADGLTRDVTRLAVSELSQEGLVKVTPTGLVQRIQPGDVVVLVRYLEKQVPVRLSFLPERSPIALHAERLPSPIDQRVFARFEAMRLQPSAPSDDAMFLRRVTLDLTGRLPTANEATTFLADASPNKREKWVDRLLASDAFADYWAMRWSDILRNEEKALDSKGVRVFHAWIRAQLAADRPLTEFAAELVSGRGSTYESPAANLYRSLRDPMTRAESVAQLFLGVRLQCARCHNHPFDQWTQDEYHQFTAFFSQVQYRVLSNNRRDTLDTHEFVGEQIVYLDRTSEWPHPRTKNPTPPKFLGGPNWTAQPGEDRLQALAAWLRQPSNPFFAKAQVNRVWSALFGRGLVEPNDDFRLSNPASHPDVLEWLAADFAKHGHRLKPLIRTIVTSQTYQLSSLPNAVNANDDWYESHARPRPIAAEPLMDAVSQVLGVSPRFAGYPKSIRAVQVAAPRFPGRNKPLNSAERFLRVFGQPDRLLTCDCERSDDPGILQAFQFLSGEWLDEQLQRPDNRLGKLLEAGQDDRTILHTIMLSALSRRPSDIEERAILRQIAESTDRRKAWEDTVWGILNCKEFLLRR</sequence>
<evidence type="ECO:0000313" key="4">
    <source>
        <dbReference type="EMBL" id="VIP01698.1"/>
    </source>
</evidence>
<feature type="signal peptide" evidence="1">
    <location>
        <begin position="1"/>
        <end position="27"/>
    </location>
</feature>
<dbReference type="PANTHER" id="PTHR35889">
    <property type="entry name" value="CYCLOINULO-OLIGOSACCHARIDE FRUCTANOTRANSFERASE-RELATED"/>
    <property type="match status" value="1"/>
</dbReference>
<feature type="domain" description="DUF1549" evidence="2">
    <location>
        <begin position="240"/>
        <end position="423"/>
    </location>
</feature>
<dbReference type="Pfam" id="PF07583">
    <property type="entry name" value="PSCyt2"/>
    <property type="match status" value="1"/>
</dbReference>
<dbReference type="Pfam" id="PF07587">
    <property type="entry name" value="PSD1"/>
    <property type="match status" value="1"/>
</dbReference>
<dbReference type="InterPro" id="IPR022655">
    <property type="entry name" value="DUF1553"/>
</dbReference>
<evidence type="ECO:0000313" key="5">
    <source>
        <dbReference type="Proteomes" id="UP000464378"/>
    </source>
</evidence>
<name>A0A6C2YJF4_9BACT</name>
<feature type="domain" description="DUF1553" evidence="3">
    <location>
        <begin position="484"/>
        <end position="715"/>
    </location>
</feature>
<proteinExistence type="predicted"/>
<keyword evidence="1" id="KW-0732">Signal</keyword>
<dbReference type="InterPro" id="IPR011444">
    <property type="entry name" value="DUF1549"/>
</dbReference>
<dbReference type="EMBL" id="LR593887">
    <property type="protein sequence ID" value="VTR99182.1"/>
    <property type="molecule type" value="Genomic_DNA"/>
</dbReference>
<organism evidence="4">
    <name type="scientific">Tuwongella immobilis</name>
    <dbReference type="NCBI Taxonomy" id="692036"/>
    <lineage>
        <taxon>Bacteria</taxon>
        <taxon>Pseudomonadati</taxon>
        <taxon>Planctomycetota</taxon>
        <taxon>Planctomycetia</taxon>
        <taxon>Gemmatales</taxon>
        <taxon>Gemmataceae</taxon>
        <taxon>Tuwongella</taxon>
    </lineage>
</organism>
<dbReference type="AlphaFoldDB" id="A0A6C2YJF4"/>
<dbReference type="KEGG" id="tim:GMBLW1_22620"/>
<keyword evidence="5" id="KW-1185">Reference proteome</keyword>
<evidence type="ECO:0000256" key="1">
    <source>
        <dbReference type="SAM" id="SignalP"/>
    </source>
</evidence>
<gene>
    <name evidence="4" type="ORF">GMBLW1_22620</name>
</gene>
<dbReference type="RefSeq" id="WP_162656947.1">
    <property type="nucleotide sequence ID" value="NZ_LR593887.1"/>
</dbReference>
<reference evidence="4" key="1">
    <citation type="submission" date="2019-04" db="EMBL/GenBank/DDBJ databases">
        <authorList>
            <consortium name="Science for Life Laboratories"/>
        </authorList>
    </citation>
    <scope>NUCLEOTIDE SEQUENCE</scope>
    <source>
        <strain evidence="4">MBLW1</strain>
    </source>
</reference>
<dbReference type="EMBL" id="LR586016">
    <property type="protein sequence ID" value="VIP01698.1"/>
    <property type="molecule type" value="Genomic_DNA"/>
</dbReference>
<evidence type="ECO:0000259" key="2">
    <source>
        <dbReference type="Pfam" id="PF07583"/>
    </source>
</evidence>